<sequence length="298" mass="34038">MHKHLPRHIQLHVCGFMPLRQLLKLRLCSHEYLHLVKDALHHTLYETVKPFMPKPEAFISMLDDLDAFIGGDGALRFLLRDEPIVVDTLEIFTSNQECKYLIYHLTFVQGGYEIPCPFPNREASPSWLPMHGAESVTKMSTSKGNIHIYCTQSYQNDPLTPIARSSSTIHFSYVNGRHFGTGYPSLLFKHRALLSNGDPDDTEYTRLYISRGFDIRLTARAWPEFQGTTQPCPAHRWSCTAQARSFSDRGALACRLEPLVEPKLHSTVIWRLDCRPCGGPCLMDGLGILRHWQLFDSL</sequence>
<organism evidence="1 2">
    <name type="scientific">Lentinus brumalis</name>
    <dbReference type="NCBI Taxonomy" id="2498619"/>
    <lineage>
        <taxon>Eukaryota</taxon>
        <taxon>Fungi</taxon>
        <taxon>Dikarya</taxon>
        <taxon>Basidiomycota</taxon>
        <taxon>Agaricomycotina</taxon>
        <taxon>Agaricomycetes</taxon>
        <taxon>Polyporales</taxon>
        <taxon>Polyporaceae</taxon>
        <taxon>Lentinus</taxon>
    </lineage>
</organism>
<dbReference type="Proteomes" id="UP000256964">
    <property type="component" value="Unassembled WGS sequence"/>
</dbReference>
<keyword evidence="2" id="KW-1185">Reference proteome</keyword>
<proteinExistence type="predicted"/>
<dbReference type="OrthoDB" id="2757384at2759"/>
<accession>A0A371DUA8</accession>
<evidence type="ECO:0000313" key="2">
    <source>
        <dbReference type="Proteomes" id="UP000256964"/>
    </source>
</evidence>
<evidence type="ECO:0000313" key="1">
    <source>
        <dbReference type="EMBL" id="RDX56127.1"/>
    </source>
</evidence>
<protein>
    <recommendedName>
        <fullName evidence="3">F-box domain-containing protein</fullName>
    </recommendedName>
</protein>
<name>A0A371DUA8_9APHY</name>
<dbReference type="EMBL" id="KZ857381">
    <property type="protein sequence ID" value="RDX56127.1"/>
    <property type="molecule type" value="Genomic_DNA"/>
</dbReference>
<evidence type="ECO:0008006" key="3">
    <source>
        <dbReference type="Google" id="ProtNLM"/>
    </source>
</evidence>
<dbReference type="AlphaFoldDB" id="A0A371DUA8"/>
<gene>
    <name evidence="1" type="ORF">OH76DRAFT_1337867</name>
</gene>
<reference evidence="1 2" key="1">
    <citation type="journal article" date="2018" name="Biotechnol. Biofuels">
        <title>Integrative visual omics of the white-rot fungus Polyporus brumalis exposes the biotechnological potential of its oxidative enzymes for delignifying raw plant biomass.</title>
        <authorList>
            <person name="Miyauchi S."/>
            <person name="Rancon A."/>
            <person name="Drula E."/>
            <person name="Hage H."/>
            <person name="Chaduli D."/>
            <person name="Favel A."/>
            <person name="Grisel S."/>
            <person name="Henrissat B."/>
            <person name="Herpoel-Gimbert I."/>
            <person name="Ruiz-Duenas F.J."/>
            <person name="Chevret D."/>
            <person name="Hainaut M."/>
            <person name="Lin J."/>
            <person name="Wang M."/>
            <person name="Pangilinan J."/>
            <person name="Lipzen A."/>
            <person name="Lesage-Meessen L."/>
            <person name="Navarro D."/>
            <person name="Riley R."/>
            <person name="Grigoriev I.V."/>
            <person name="Zhou S."/>
            <person name="Raouche S."/>
            <person name="Rosso M.N."/>
        </authorList>
    </citation>
    <scope>NUCLEOTIDE SEQUENCE [LARGE SCALE GENOMIC DNA]</scope>
    <source>
        <strain evidence="1 2">BRFM 1820</strain>
    </source>
</reference>